<name>A0A8C6KU24_NOTFU</name>
<dbReference type="GO" id="GO:0016020">
    <property type="term" value="C:membrane"/>
    <property type="evidence" value="ECO:0007669"/>
    <property type="project" value="UniProtKB-SubCell"/>
</dbReference>
<dbReference type="InterPro" id="IPR030395">
    <property type="entry name" value="GP_PDE_dom"/>
</dbReference>
<dbReference type="GO" id="GO:0006629">
    <property type="term" value="P:lipid metabolic process"/>
    <property type="evidence" value="ECO:0007669"/>
    <property type="project" value="InterPro"/>
</dbReference>
<keyword evidence="10" id="KW-1185">Reference proteome</keyword>
<reference evidence="9" key="2">
    <citation type="submission" date="2025-08" db="UniProtKB">
        <authorList>
            <consortium name="Ensembl"/>
        </authorList>
    </citation>
    <scope>IDENTIFICATION</scope>
</reference>
<dbReference type="GeneTree" id="ENSGT00940000156251"/>
<evidence type="ECO:0000256" key="1">
    <source>
        <dbReference type="ARBA" id="ARBA00004141"/>
    </source>
</evidence>
<dbReference type="AlphaFoldDB" id="A0A8C6KU24"/>
<feature type="domain" description="GP-PDE" evidence="8">
    <location>
        <begin position="1"/>
        <end position="232"/>
    </location>
</feature>
<reference evidence="9" key="1">
    <citation type="submission" date="2014-08" db="EMBL/GenBank/DDBJ databases">
        <authorList>
            <person name="Senf B."/>
            <person name="Petzold A."/>
            <person name="Downie B.R."/>
            <person name="Koch P."/>
            <person name="Platzer M."/>
        </authorList>
    </citation>
    <scope>NUCLEOTIDE SEQUENCE [LARGE SCALE GENOMIC DNA]</scope>
    <source>
        <strain evidence="9">GRZ</strain>
    </source>
</reference>
<evidence type="ECO:0000256" key="2">
    <source>
        <dbReference type="ARBA" id="ARBA00007277"/>
    </source>
</evidence>
<evidence type="ECO:0000256" key="7">
    <source>
        <dbReference type="ARBA" id="ARBA00023180"/>
    </source>
</evidence>
<evidence type="ECO:0000259" key="8">
    <source>
        <dbReference type="PROSITE" id="PS51704"/>
    </source>
</evidence>
<evidence type="ECO:0000313" key="9">
    <source>
        <dbReference type="Ensembl" id="ENSNFUP00015011011.1"/>
    </source>
</evidence>
<keyword evidence="4" id="KW-0378">Hydrolase</keyword>
<keyword evidence="3" id="KW-0812">Transmembrane</keyword>
<dbReference type="InterPro" id="IPR017946">
    <property type="entry name" value="PLC-like_Pdiesterase_TIM-brl"/>
</dbReference>
<keyword evidence="5" id="KW-1133">Transmembrane helix</keyword>
<dbReference type="PROSITE" id="PS51704">
    <property type="entry name" value="GP_PDE"/>
    <property type="match status" value="1"/>
</dbReference>
<evidence type="ECO:0000256" key="3">
    <source>
        <dbReference type="ARBA" id="ARBA00022692"/>
    </source>
</evidence>
<keyword evidence="6" id="KW-0472">Membrane</keyword>
<proteinExistence type="inferred from homology"/>
<accession>A0A8C6KU24</accession>
<reference evidence="9" key="3">
    <citation type="submission" date="2025-09" db="UniProtKB">
        <authorList>
            <consortium name="Ensembl"/>
        </authorList>
    </citation>
    <scope>IDENTIFICATION</scope>
</reference>
<evidence type="ECO:0000256" key="4">
    <source>
        <dbReference type="ARBA" id="ARBA00022801"/>
    </source>
</evidence>
<sequence length="232" mass="26154">KHKQQSGPVPRPEGLAPENTLMLFEKVVEAASDGLETDVTLRSVFPFLMHDHTLRHVTNIHKVFANRTNSPVAMFTWSELKRLNAGFWFFSQDPFGTADSLEEEERWRAGNQSVCSLQLYLQLSHPYRNSLVQRTLEVINTSTIHLHPLEELQSSNIVKLNLDYSSMSAELIREYAAVNITTNLYVVSQPWLYSLVWCAGAHSVTTNAPQLLGALSFPMVISSLLLLHSSDC</sequence>
<dbReference type="Pfam" id="PF03009">
    <property type="entry name" value="GDPD"/>
    <property type="match status" value="1"/>
</dbReference>
<dbReference type="Gene3D" id="3.20.20.190">
    <property type="entry name" value="Phosphatidylinositol (PI) phosphodiesterase"/>
    <property type="match status" value="1"/>
</dbReference>
<evidence type="ECO:0000256" key="6">
    <source>
        <dbReference type="ARBA" id="ARBA00023136"/>
    </source>
</evidence>
<dbReference type="PANTHER" id="PTHR23344">
    <property type="entry name" value="GLYCEROPHOSPHORYL DIESTER PHOSPHODIESTERASE"/>
    <property type="match status" value="1"/>
</dbReference>
<comment type="subcellular location">
    <subcellularLocation>
        <location evidence="1">Membrane</location>
        <topology evidence="1">Multi-pass membrane protein</topology>
    </subcellularLocation>
</comment>
<dbReference type="Proteomes" id="UP000694548">
    <property type="component" value="Chromosome sgr11"/>
</dbReference>
<dbReference type="Ensembl" id="ENSNFUT00015011559.1">
    <property type="protein sequence ID" value="ENSNFUP00015011011.1"/>
    <property type="gene ID" value="ENSNFUG00015005429.1"/>
</dbReference>
<dbReference type="SUPFAM" id="SSF51695">
    <property type="entry name" value="PLC-like phosphodiesterases"/>
    <property type="match status" value="1"/>
</dbReference>
<evidence type="ECO:0000256" key="5">
    <source>
        <dbReference type="ARBA" id="ARBA00022989"/>
    </source>
</evidence>
<evidence type="ECO:0000313" key="10">
    <source>
        <dbReference type="Proteomes" id="UP000694548"/>
    </source>
</evidence>
<protein>
    <recommendedName>
        <fullName evidence="8">GP-PDE domain-containing protein</fullName>
    </recommendedName>
</protein>
<dbReference type="GO" id="GO:0008889">
    <property type="term" value="F:glycerophosphodiester phosphodiesterase activity"/>
    <property type="evidence" value="ECO:0007669"/>
    <property type="project" value="TreeGrafter"/>
</dbReference>
<comment type="similarity">
    <text evidence="2">Belongs to the glycerophosphoryl diester phosphodiesterase family.</text>
</comment>
<keyword evidence="7" id="KW-0325">Glycoprotein</keyword>
<dbReference type="PANTHER" id="PTHR23344:SF13">
    <property type="entry name" value="GLYCEROPHOSPHODIESTER PHOSPHODIESTERASE DOMAIN-CONTAINING PROTEIN 4"/>
    <property type="match status" value="1"/>
</dbReference>
<organism evidence="9 10">
    <name type="scientific">Nothobranchius furzeri</name>
    <name type="common">Turquoise killifish</name>
    <dbReference type="NCBI Taxonomy" id="105023"/>
    <lineage>
        <taxon>Eukaryota</taxon>
        <taxon>Metazoa</taxon>
        <taxon>Chordata</taxon>
        <taxon>Craniata</taxon>
        <taxon>Vertebrata</taxon>
        <taxon>Euteleostomi</taxon>
        <taxon>Actinopterygii</taxon>
        <taxon>Neopterygii</taxon>
        <taxon>Teleostei</taxon>
        <taxon>Neoteleostei</taxon>
        <taxon>Acanthomorphata</taxon>
        <taxon>Ovalentaria</taxon>
        <taxon>Atherinomorphae</taxon>
        <taxon>Cyprinodontiformes</taxon>
        <taxon>Nothobranchiidae</taxon>
        <taxon>Nothobranchius</taxon>
    </lineage>
</organism>